<evidence type="ECO:0000256" key="1">
    <source>
        <dbReference type="SAM" id="Phobius"/>
    </source>
</evidence>
<keyword evidence="1" id="KW-0812">Transmembrane</keyword>
<feature type="transmembrane region" description="Helical" evidence="1">
    <location>
        <begin position="42"/>
        <end position="63"/>
    </location>
</feature>
<accession>A0A2T9YL19</accession>
<organism evidence="2 3">
    <name type="scientific">Smittium megazygosporum</name>
    <dbReference type="NCBI Taxonomy" id="133381"/>
    <lineage>
        <taxon>Eukaryota</taxon>
        <taxon>Fungi</taxon>
        <taxon>Fungi incertae sedis</taxon>
        <taxon>Zoopagomycota</taxon>
        <taxon>Kickxellomycotina</taxon>
        <taxon>Harpellomycetes</taxon>
        <taxon>Harpellales</taxon>
        <taxon>Legeriomycetaceae</taxon>
        <taxon>Smittium</taxon>
    </lineage>
</organism>
<dbReference type="AlphaFoldDB" id="A0A2T9YL19"/>
<keyword evidence="1" id="KW-1133">Transmembrane helix</keyword>
<comment type="caution">
    <text evidence="2">The sequence shown here is derived from an EMBL/GenBank/DDBJ whole genome shotgun (WGS) entry which is preliminary data.</text>
</comment>
<sequence>MFYFISHLDLVYVCSFRFCLLVLLCIFFRFPVCGFPSLSSVFLFRSTFGTAVALSLLRFAIVLSLAISSSFPLSFFRLASAVPLVVPLAVSFPFGWTVTDLDSFRFVT</sequence>
<gene>
    <name evidence="2" type="ORF">BB560_006012</name>
</gene>
<feature type="transmembrane region" description="Helical" evidence="1">
    <location>
        <begin position="12"/>
        <end position="30"/>
    </location>
</feature>
<dbReference type="Proteomes" id="UP000245609">
    <property type="component" value="Unassembled WGS sequence"/>
</dbReference>
<dbReference type="EMBL" id="MBFS01002753">
    <property type="protein sequence ID" value="PVU93036.1"/>
    <property type="molecule type" value="Genomic_DNA"/>
</dbReference>
<reference evidence="2 3" key="1">
    <citation type="journal article" date="2018" name="MBio">
        <title>Comparative Genomics Reveals the Core Gene Toolbox for the Fungus-Insect Symbiosis.</title>
        <authorList>
            <person name="Wang Y."/>
            <person name="Stata M."/>
            <person name="Wang W."/>
            <person name="Stajich J.E."/>
            <person name="White M.M."/>
            <person name="Moncalvo J.M."/>
        </authorList>
    </citation>
    <scope>NUCLEOTIDE SEQUENCE [LARGE SCALE GENOMIC DNA]</scope>
    <source>
        <strain evidence="2 3">SC-DP-2</strain>
    </source>
</reference>
<feature type="transmembrane region" description="Helical" evidence="1">
    <location>
        <begin position="75"/>
        <end position="96"/>
    </location>
</feature>
<name>A0A2T9YL19_9FUNG</name>
<keyword evidence="1" id="KW-0472">Membrane</keyword>
<evidence type="ECO:0000313" key="2">
    <source>
        <dbReference type="EMBL" id="PVU93036.1"/>
    </source>
</evidence>
<keyword evidence="3" id="KW-1185">Reference proteome</keyword>
<proteinExistence type="predicted"/>
<protein>
    <submittedName>
        <fullName evidence="2">Uncharacterized protein</fullName>
    </submittedName>
</protein>
<evidence type="ECO:0000313" key="3">
    <source>
        <dbReference type="Proteomes" id="UP000245609"/>
    </source>
</evidence>